<comment type="caution">
    <text evidence="2">The sequence shown here is derived from an EMBL/GenBank/DDBJ whole genome shotgun (WGS) entry which is preliminary data.</text>
</comment>
<accession>A0A2I0R2R1</accession>
<keyword evidence="1" id="KW-0812">Transmembrane</keyword>
<dbReference type="PANTHER" id="PTHR37308:SF1">
    <property type="entry name" value="POLYPRENYL-PHOSPHATE TRANSPORTER"/>
    <property type="match status" value="1"/>
</dbReference>
<keyword evidence="1" id="KW-0472">Membrane</keyword>
<feature type="transmembrane region" description="Helical" evidence="1">
    <location>
        <begin position="113"/>
        <end position="133"/>
    </location>
</feature>
<name>A0A2I0R2R1_9FLAO</name>
<evidence type="ECO:0000256" key="1">
    <source>
        <dbReference type="SAM" id="Phobius"/>
    </source>
</evidence>
<feature type="transmembrane region" description="Helical" evidence="1">
    <location>
        <begin position="84"/>
        <end position="101"/>
    </location>
</feature>
<dbReference type="AlphaFoldDB" id="A0A2I0R2R1"/>
<dbReference type="Proteomes" id="UP000236654">
    <property type="component" value="Unassembled WGS sequence"/>
</dbReference>
<proteinExistence type="predicted"/>
<dbReference type="EMBL" id="PJNI01000008">
    <property type="protein sequence ID" value="PKR80849.1"/>
    <property type="molecule type" value="Genomic_DNA"/>
</dbReference>
<keyword evidence="1" id="KW-1133">Transmembrane helix</keyword>
<dbReference type="OrthoDB" id="9793746at2"/>
<gene>
    <name evidence="2" type="ORF">CW751_08575</name>
</gene>
<feature type="transmembrane region" description="Helical" evidence="1">
    <location>
        <begin position="139"/>
        <end position="169"/>
    </location>
</feature>
<organism evidence="2 3">
    <name type="scientific">Brumimicrobium salinarum</name>
    <dbReference type="NCBI Taxonomy" id="2058658"/>
    <lineage>
        <taxon>Bacteria</taxon>
        <taxon>Pseudomonadati</taxon>
        <taxon>Bacteroidota</taxon>
        <taxon>Flavobacteriia</taxon>
        <taxon>Flavobacteriales</taxon>
        <taxon>Crocinitomicaceae</taxon>
        <taxon>Brumimicrobium</taxon>
    </lineage>
</organism>
<dbReference type="InterPro" id="IPR007163">
    <property type="entry name" value="VCA0040-like"/>
</dbReference>
<feature type="transmembrane region" description="Helical" evidence="1">
    <location>
        <begin position="56"/>
        <end position="78"/>
    </location>
</feature>
<protein>
    <submittedName>
        <fullName evidence="2">DUF368 domain-containing protein</fullName>
    </submittedName>
</protein>
<dbReference type="PANTHER" id="PTHR37308">
    <property type="entry name" value="INTEGRAL MEMBRANE PROTEIN"/>
    <property type="match status" value="1"/>
</dbReference>
<keyword evidence="3" id="KW-1185">Reference proteome</keyword>
<dbReference type="Pfam" id="PF04018">
    <property type="entry name" value="VCA0040-like"/>
    <property type="match status" value="1"/>
</dbReference>
<sequence length="294" mass="31915">MGAADVIPGVSGGTIAFITGIYEELITSISNINFAALKKWKSDGFSAFWKHINGNFFVALVLGIGISVLSLARIVTYFLVEFPVLLWAFFFGLIVASAQLIMRTVGKWDIKTVLGLIAGTAIAAYISTVHVTASGGESWYIVLSGAIAICAMILPGISGAFILVLLGSYAMIIEGLKNMDFTIIGLFAVGCLVGLLSFSRLLKYLFENFKNLVLAILSGFLIGSLLKIWPWKNQIGDAPIVIHSDGKEDWMMTNVLPQNFIGEPQILYVALLAIAGYLLVYLMDRFGNKTKLVE</sequence>
<evidence type="ECO:0000313" key="3">
    <source>
        <dbReference type="Proteomes" id="UP000236654"/>
    </source>
</evidence>
<evidence type="ECO:0000313" key="2">
    <source>
        <dbReference type="EMBL" id="PKR80849.1"/>
    </source>
</evidence>
<feature type="transmembrane region" description="Helical" evidence="1">
    <location>
        <begin position="181"/>
        <end position="199"/>
    </location>
</feature>
<feature type="transmembrane region" description="Helical" evidence="1">
    <location>
        <begin position="266"/>
        <end position="283"/>
    </location>
</feature>
<reference evidence="2 3" key="1">
    <citation type="submission" date="2017-12" db="EMBL/GenBank/DDBJ databases">
        <title>The draft genome sequence of Brumimicrobium saltpan LHR20.</title>
        <authorList>
            <person name="Do Z.-J."/>
            <person name="Luo H.-R."/>
        </authorList>
    </citation>
    <scope>NUCLEOTIDE SEQUENCE [LARGE SCALE GENOMIC DNA]</scope>
    <source>
        <strain evidence="2 3">LHR20</strain>
    </source>
</reference>